<dbReference type="EMBL" id="VLKM01000015">
    <property type="protein sequence ID" value="TWH92077.1"/>
    <property type="molecule type" value="Genomic_DNA"/>
</dbReference>
<dbReference type="SUPFAM" id="SSF55144">
    <property type="entry name" value="LigT-like"/>
    <property type="match status" value="1"/>
</dbReference>
<comment type="caution">
    <text evidence="1">The sequence shown here is derived from an EMBL/GenBank/DDBJ whole genome shotgun (WGS) entry which is preliminary data.</text>
</comment>
<dbReference type="InterPro" id="IPR009097">
    <property type="entry name" value="Cyclic_Pdiesterase"/>
</dbReference>
<dbReference type="GO" id="GO:0016874">
    <property type="term" value="F:ligase activity"/>
    <property type="evidence" value="ECO:0007669"/>
    <property type="project" value="UniProtKB-KW"/>
</dbReference>
<keyword evidence="1" id="KW-0436">Ligase</keyword>
<gene>
    <name evidence="1" type="ORF">IP97_02519</name>
</gene>
<accession>A0A562K9L0</accession>
<dbReference type="Gene3D" id="3.90.1140.10">
    <property type="entry name" value="Cyclic phosphodiesterase"/>
    <property type="match status" value="1"/>
</dbReference>
<sequence length="185" mass="21659">MAKYSVVFHPSETVIKAVKELKEQLSSKIGWFPSKNSLAHITICEFDYELATYENIKSRITAYCRYQNRFDVTFNSFENFTNGAFFIAPDIESKIKMAEIMKEIPKQIQFPVSHKSSEPHISIGRQLSKEQLKEAYNLFQKIHLNFTCEGITIRVFNPERKQYDVLETIPFLSEMKPEKEQLTLF</sequence>
<dbReference type="AlphaFoldDB" id="A0A562K9L0"/>
<dbReference type="OrthoDB" id="980044at2"/>
<name>A0A562K9L0_9FLAO</name>
<proteinExistence type="predicted"/>
<dbReference type="Proteomes" id="UP000315312">
    <property type="component" value="Unassembled WGS sequence"/>
</dbReference>
<protein>
    <submittedName>
        <fullName evidence="1">2'-5' RNA ligase</fullName>
    </submittedName>
</protein>
<evidence type="ECO:0000313" key="1">
    <source>
        <dbReference type="EMBL" id="TWH92077.1"/>
    </source>
</evidence>
<evidence type="ECO:0000313" key="2">
    <source>
        <dbReference type="Proteomes" id="UP000315312"/>
    </source>
</evidence>
<dbReference type="Pfam" id="PF13563">
    <property type="entry name" value="2_5_RNA_ligase2"/>
    <property type="match status" value="1"/>
</dbReference>
<organism evidence="1 2">
    <name type="scientific">Flavobacterium cheniae</name>
    <dbReference type="NCBI Taxonomy" id="295428"/>
    <lineage>
        <taxon>Bacteria</taxon>
        <taxon>Pseudomonadati</taxon>
        <taxon>Bacteroidota</taxon>
        <taxon>Flavobacteriia</taxon>
        <taxon>Flavobacteriales</taxon>
        <taxon>Flavobacteriaceae</taxon>
        <taxon>Flavobacterium</taxon>
    </lineage>
</organism>
<reference evidence="1 2" key="1">
    <citation type="journal article" date="2015" name="Stand. Genomic Sci.">
        <title>Genomic Encyclopedia of Bacterial and Archaeal Type Strains, Phase III: the genomes of soil and plant-associated and newly described type strains.</title>
        <authorList>
            <person name="Whitman W.B."/>
            <person name="Woyke T."/>
            <person name="Klenk H.P."/>
            <person name="Zhou Y."/>
            <person name="Lilburn T.G."/>
            <person name="Beck B.J."/>
            <person name="De Vos P."/>
            <person name="Vandamme P."/>
            <person name="Eisen J.A."/>
            <person name="Garrity G."/>
            <person name="Hugenholtz P."/>
            <person name="Kyrpides N.C."/>
        </authorList>
    </citation>
    <scope>NUCLEOTIDE SEQUENCE [LARGE SCALE GENOMIC DNA]</scope>
    <source>
        <strain evidence="1 2">CGMCC 1.6844</strain>
    </source>
</reference>
<dbReference type="RefSeq" id="WP_133610926.1">
    <property type="nucleotide sequence ID" value="NZ_SNZC01000007.1"/>
</dbReference>
<keyword evidence="2" id="KW-1185">Reference proteome</keyword>